<comment type="caution">
    <text evidence="1">The sequence shown here is derived from an EMBL/GenBank/DDBJ whole genome shotgun (WGS) entry which is preliminary data.</text>
</comment>
<proteinExistence type="predicted"/>
<sequence>MKTYDLQNHPGPLIGILAGNGKNRSVVGNGPFFKELQKEILKDGGLSVVFTPIDINEREKEIKGFVYSPEQDQWSLVTCPLPHVVFNRVPFRSLESTDSFRDAYHYFQRHRIPFFNPSFLNKYELFQILSMDPILQSFLPDTTAINEDTSLQSFLEKHQRIYLKPIYGAKGKGIYMIRLSKDQTIRLNAITFEQTFKDFHAFWKEWGESLLKKIYIAQEAIEPSLFQGKRYDFRVLAHFSEACYQVTGIGVRQAGDQEITTHIPNGGCLIPYEGIQSAEHDLFFAMIVKRAGELLSKEKGFFAEFSIDAGISVDGKYVLYEINSKPMRFDEPEIEEKRLRTLSQMFIKMASNH</sequence>
<dbReference type="Pfam" id="PF14398">
    <property type="entry name" value="ATPgrasp_YheCD"/>
    <property type="match status" value="1"/>
</dbReference>
<dbReference type="Proteomes" id="UP001601058">
    <property type="component" value="Unassembled WGS sequence"/>
</dbReference>
<accession>A0ABW6JZU1</accession>
<dbReference type="EMBL" id="JBIACJ010000003">
    <property type="protein sequence ID" value="MFE8696255.1"/>
    <property type="molecule type" value="Genomic_DNA"/>
</dbReference>
<evidence type="ECO:0000313" key="1">
    <source>
        <dbReference type="EMBL" id="MFE8696255.1"/>
    </source>
</evidence>
<organism evidence="1 2">
    <name type="scientific">Cytobacillus mangrovibacter</name>
    <dbReference type="NCBI Taxonomy" id="3299024"/>
    <lineage>
        <taxon>Bacteria</taxon>
        <taxon>Bacillati</taxon>
        <taxon>Bacillota</taxon>
        <taxon>Bacilli</taxon>
        <taxon>Bacillales</taxon>
        <taxon>Bacillaceae</taxon>
        <taxon>Cytobacillus</taxon>
    </lineage>
</organism>
<keyword evidence="2" id="KW-1185">Reference proteome</keyword>
<dbReference type="InterPro" id="IPR026838">
    <property type="entry name" value="YheC/D"/>
</dbReference>
<name>A0ABW6JZU1_9BACI</name>
<gene>
    <name evidence="1" type="ORF">ACFYKT_07795</name>
</gene>
<evidence type="ECO:0000313" key="2">
    <source>
        <dbReference type="Proteomes" id="UP001601058"/>
    </source>
</evidence>
<dbReference type="SUPFAM" id="SSF56059">
    <property type="entry name" value="Glutathione synthetase ATP-binding domain-like"/>
    <property type="match status" value="1"/>
</dbReference>
<dbReference type="RefSeq" id="WP_389217864.1">
    <property type="nucleotide sequence ID" value="NZ_JBIACJ010000003.1"/>
</dbReference>
<protein>
    <submittedName>
        <fullName evidence="1">YheC/YheD family protein</fullName>
    </submittedName>
</protein>
<reference evidence="1 2" key="1">
    <citation type="submission" date="2024-08" db="EMBL/GenBank/DDBJ databases">
        <title>Two novel Cytobacillus novel species.</title>
        <authorList>
            <person name="Liu G."/>
        </authorList>
    </citation>
    <scope>NUCLEOTIDE SEQUENCE [LARGE SCALE GENOMIC DNA]</scope>
    <source>
        <strain evidence="1 2">FJAT-53684</strain>
    </source>
</reference>